<dbReference type="Proteomes" id="UP000244940">
    <property type="component" value="Unassembled WGS sequence"/>
</dbReference>
<dbReference type="GeneID" id="94367337"/>
<gene>
    <name evidence="1" type="ORF">C4N9_20795</name>
</gene>
<evidence type="ECO:0008006" key="3">
    <source>
        <dbReference type="Google" id="ProtNLM"/>
    </source>
</evidence>
<evidence type="ECO:0000313" key="2">
    <source>
        <dbReference type="Proteomes" id="UP000244940"/>
    </source>
</evidence>
<comment type="caution">
    <text evidence="1">The sequence shown here is derived from an EMBL/GenBank/DDBJ whole genome shotgun (WGS) entry which is preliminary data.</text>
</comment>
<sequence>MTARSIKAERIAYQIWALIQRTGGDCTLHDMAEATGESWQTCRAISGSRGWTTHYRKITTDIEFREVDAA</sequence>
<keyword evidence="2" id="KW-1185">Reference proteome</keyword>
<dbReference type="OrthoDB" id="7874494at2"/>
<organism evidence="1 2">
    <name type="scientific">Pararhodobacter marinus</name>
    <dbReference type="NCBI Taxonomy" id="2184063"/>
    <lineage>
        <taxon>Bacteria</taxon>
        <taxon>Pseudomonadati</taxon>
        <taxon>Pseudomonadota</taxon>
        <taxon>Alphaproteobacteria</taxon>
        <taxon>Rhodobacterales</taxon>
        <taxon>Paracoccaceae</taxon>
        <taxon>Pararhodobacter</taxon>
    </lineage>
</organism>
<dbReference type="AlphaFoldDB" id="A0A2U2C4D3"/>
<dbReference type="EMBL" id="QEYD01000017">
    <property type="protein sequence ID" value="PWE26701.1"/>
    <property type="molecule type" value="Genomic_DNA"/>
</dbReference>
<dbReference type="RefSeq" id="WP_109535262.1">
    <property type="nucleotide sequence ID" value="NZ_QEYD01000017.1"/>
</dbReference>
<name>A0A2U2C4D3_9RHOB</name>
<proteinExistence type="predicted"/>
<protein>
    <recommendedName>
        <fullName evidence="3">Helix-turn-helix domain-containing protein</fullName>
    </recommendedName>
</protein>
<evidence type="ECO:0000313" key="1">
    <source>
        <dbReference type="EMBL" id="PWE26701.1"/>
    </source>
</evidence>
<accession>A0A2U2C4D3</accession>
<reference evidence="1 2" key="1">
    <citation type="submission" date="2018-05" db="EMBL/GenBank/DDBJ databases">
        <title>Pararhodobacter marina sp. nov., isolated from deep-sea water of the Indian Ocean.</title>
        <authorList>
            <person name="Lai Q.Sr."/>
            <person name="Liu X."/>
            <person name="Shao Z."/>
        </authorList>
    </citation>
    <scope>NUCLEOTIDE SEQUENCE [LARGE SCALE GENOMIC DNA]</scope>
    <source>
        <strain evidence="1 2">CIC4N-9</strain>
    </source>
</reference>